<comment type="caution">
    <text evidence="2">The sequence shown here is derived from an EMBL/GenBank/DDBJ whole genome shotgun (WGS) entry which is preliminary data.</text>
</comment>
<evidence type="ECO:0000313" key="3">
    <source>
        <dbReference type="Proteomes" id="UP001154240"/>
    </source>
</evidence>
<dbReference type="EMBL" id="JAPHEH010000001">
    <property type="protein sequence ID" value="MDG4475002.1"/>
    <property type="molecule type" value="Genomic_DNA"/>
</dbReference>
<reference evidence="2" key="1">
    <citation type="journal article" date="2022" name="bioRxiv">
        <title>Thiovibrio frasassiensisgen. nov., sp. nov., an autotrophic, elemental sulfur disproportionating bacterium isolated from sulfidic karst sediment, and proposal of Thiovibrionaceae fam. nov.</title>
        <authorList>
            <person name="Aronson H."/>
            <person name="Thomas C."/>
            <person name="Bhattacharyya M."/>
            <person name="Eckstein S."/>
            <person name="Jensen S."/>
            <person name="Barco R."/>
            <person name="Macalady J."/>
            <person name="Amend J."/>
        </authorList>
    </citation>
    <scope>NUCLEOTIDE SEQUENCE</scope>
    <source>
        <strain evidence="2">RS19-109</strain>
    </source>
</reference>
<reference evidence="2" key="2">
    <citation type="submission" date="2022-10" db="EMBL/GenBank/DDBJ databases">
        <authorList>
            <person name="Aronson H.S."/>
        </authorList>
    </citation>
    <scope>NUCLEOTIDE SEQUENCE</scope>
    <source>
        <strain evidence="2">RS19-109</strain>
    </source>
</reference>
<protein>
    <submittedName>
        <fullName evidence="2">SlyX family protein</fullName>
    </submittedName>
</protein>
<keyword evidence="3" id="KW-1185">Reference proteome</keyword>
<name>A0A9X4MEA9_9BACT</name>
<evidence type="ECO:0000256" key="1">
    <source>
        <dbReference type="SAM" id="Coils"/>
    </source>
</evidence>
<gene>
    <name evidence="2" type="ORF">OLX77_02355</name>
</gene>
<dbReference type="InterPro" id="IPR007236">
    <property type="entry name" value="SlyX"/>
</dbReference>
<accession>A0A9X4MEA9</accession>
<dbReference type="PANTHER" id="PTHR36508:SF1">
    <property type="entry name" value="PROTEIN SLYX"/>
    <property type="match status" value="1"/>
</dbReference>
<dbReference type="AlphaFoldDB" id="A0A9X4MEA9"/>
<proteinExistence type="predicted"/>
<organism evidence="2 3">
    <name type="scientific">Thiovibrio frasassiensis</name>
    <dbReference type="NCBI Taxonomy" id="2984131"/>
    <lineage>
        <taxon>Bacteria</taxon>
        <taxon>Pseudomonadati</taxon>
        <taxon>Thermodesulfobacteriota</taxon>
        <taxon>Desulfobulbia</taxon>
        <taxon>Desulfobulbales</taxon>
        <taxon>Thiovibrionaceae</taxon>
        <taxon>Thiovibrio</taxon>
    </lineage>
</organism>
<dbReference type="Pfam" id="PF04102">
    <property type="entry name" value="SlyX"/>
    <property type="match status" value="1"/>
</dbReference>
<keyword evidence="1" id="KW-0175">Coiled coil</keyword>
<dbReference type="Proteomes" id="UP001154240">
    <property type="component" value="Unassembled WGS sequence"/>
</dbReference>
<sequence length="57" mass="6508">MEDRIIELETRLAFQEIALEELNGALIDQQAQLDRVEKECARLANLLAEIISPRDTV</sequence>
<evidence type="ECO:0000313" key="2">
    <source>
        <dbReference type="EMBL" id="MDG4475002.1"/>
    </source>
</evidence>
<dbReference type="Gene3D" id="1.20.5.300">
    <property type="match status" value="1"/>
</dbReference>
<dbReference type="PANTHER" id="PTHR36508">
    <property type="entry name" value="PROTEIN SLYX"/>
    <property type="match status" value="1"/>
</dbReference>
<dbReference type="RefSeq" id="WP_307631978.1">
    <property type="nucleotide sequence ID" value="NZ_JAPHEH010000001.1"/>
</dbReference>
<feature type="coiled-coil region" evidence="1">
    <location>
        <begin position="5"/>
        <end position="46"/>
    </location>
</feature>